<sequence length="217" mass="23850">MDVMAFNDWGSFWGVFRLSILSSLLGALIGHYSKNGVIQLPLFVIPYERGEWVTAILGHVSISWVRLILNIILTPMDFVRFLLGIRWSQEQAGKRAYFELGLLGDILIGIGTGVLAKTATEMAQTQNVFAEMSAAFIAGFAGLSYIRERQRKDLDPGDSEGKLDPSIVALPMDHRGLAAPNPEEGEKSLLAVKNSSDDKRLTSEEPKDRGSSFSDSC</sequence>
<keyword evidence="4" id="KW-1185">Reference proteome</keyword>
<evidence type="ECO:0000313" key="4">
    <source>
        <dbReference type="Proteomes" id="UP001240171"/>
    </source>
</evidence>
<keyword evidence="2" id="KW-0812">Transmembrane</keyword>
<evidence type="ECO:0000313" key="3">
    <source>
        <dbReference type="EMBL" id="MDO7904977.1"/>
    </source>
</evidence>
<dbReference type="RefSeq" id="WP_305022169.1">
    <property type="nucleotide sequence ID" value="NZ_JAUQTB010000001.1"/>
</dbReference>
<accession>A0ABT9CAD0</accession>
<organism evidence="3 4">
    <name type="scientific">Paenibacillus lacisoli</name>
    <dbReference type="NCBI Taxonomy" id="3064525"/>
    <lineage>
        <taxon>Bacteria</taxon>
        <taxon>Bacillati</taxon>
        <taxon>Bacillota</taxon>
        <taxon>Bacilli</taxon>
        <taxon>Bacillales</taxon>
        <taxon>Paenibacillaceae</taxon>
        <taxon>Paenibacillus</taxon>
    </lineage>
</organism>
<feature type="region of interest" description="Disordered" evidence="1">
    <location>
        <begin position="173"/>
        <end position="217"/>
    </location>
</feature>
<keyword evidence="2" id="KW-1133">Transmembrane helix</keyword>
<gene>
    <name evidence="3" type="ORF">Q5741_00950</name>
</gene>
<feature type="transmembrane region" description="Helical" evidence="2">
    <location>
        <begin position="96"/>
        <end position="116"/>
    </location>
</feature>
<feature type="compositionally biased region" description="Basic and acidic residues" evidence="1">
    <location>
        <begin position="195"/>
        <end position="210"/>
    </location>
</feature>
<feature type="transmembrane region" description="Helical" evidence="2">
    <location>
        <begin position="12"/>
        <end position="32"/>
    </location>
</feature>
<proteinExistence type="predicted"/>
<reference evidence="3 4" key="1">
    <citation type="submission" date="2023-07" db="EMBL/GenBank/DDBJ databases">
        <title>Paenibacillus sp. JX-17 nov. isolated from soil.</title>
        <authorList>
            <person name="Wan Y."/>
            <person name="Liu B."/>
        </authorList>
    </citation>
    <scope>NUCLEOTIDE SEQUENCE [LARGE SCALE GENOMIC DNA]</scope>
    <source>
        <strain evidence="3 4">JX-17</strain>
    </source>
</reference>
<evidence type="ECO:0000256" key="1">
    <source>
        <dbReference type="SAM" id="MobiDB-lite"/>
    </source>
</evidence>
<keyword evidence="2" id="KW-0472">Membrane</keyword>
<dbReference type="Proteomes" id="UP001240171">
    <property type="component" value="Unassembled WGS sequence"/>
</dbReference>
<dbReference type="EMBL" id="JAUQTB010000001">
    <property type="protein sequence ID" value="MDO7904977.1"/>
    <property type="molecule type" value="Genomic_DNA"/>
</dbReference>
<feature type="transmembrane region" description="Helical" evidence="2">
    <location>
        <begin position="52"/>
        <end position="75"/>
    </location>
</feature>
<comment type="caution">
    <text evidence="3">The sequence shown here is derived from an EMBL/GenBank/DDBJ whole genome shotgun (WGS) entry which is preliminary data.</text>
</comment>
<feature type="transmembrane region" description="Helical" evidence="2">
    <location>
        <begin position="128"/>
        <end position="146"/>
    </location>
</feature>
<name>A0ABT9CAD0_9BACL</name>
<protein>
    <submittedName>
        <fullName evidence="3">Uncharacterized protein</fullName>
    </submittedName>
</protein>
<evidence type="ECO:0000256" key="2">
    <source>
        <dbReference type="SAM" id="Phobius"/>
    </source>
</evidence>